<sequence>MNKPTTQAAKILIAIAVLMTLQACATRPSSRLEFKTEYVGIEQRWDSDSKAKEDNVRNIEFVDFSVVNGSLRFSPQTDYILQEYDFEHYKEYDRTHFGPKWDFILFPVIGWMACIFDITKCFGWTTDWSNYSNSKRENEQPNGNIQEKTYSRLPYGTTVNVALSGQLPSGDIYTTPSEKLWSSADSIYVKQKVQEWPAKPTTLSVQFNAAYKGESYDTRYDFTDSEIASLTLESDNWNSPKENRHKYFYQLTRALKVGNHSAALAAFKKLEDMDFEKPESFWYRYALSAQSAGKLKLAAVKAKQYLQVAVKRTYENEARALIANTQ</sequence>
<reference evidence="3" key="1">
    <citation type="journal article" date="2019" name="Int. J. Syst. Evol. Microbiol.">
        <title>The Global Catalogue of Microorganisms (GCM) 10K type strain sequencing project: providing services to taxonomists for standard genome sequencing and annotation.</title>
        <authorList>
            <consortium name="The Broad Institute Genomics Platform"/>
            <consortium name="The Broad Institute Genome Sequencing Center for Infectious Disease"/>
            <person name="Wu L."/>
            <person name="Ma J."/>
        </authorList>
    </citation>
    <scope>NUCLEOTIDE SEQUENCE [LARGE SCALE GENOMIC DNA]</scope>
    <source>
        <strain evidence="3">JCM 17304</strain>
    </source>
</reference>
<feature type="chain" id="PRO_5046650831" description="Tetratricopeptide repeat protein" evidence="1">
    <location>
        <begin position="26"/>
        <end position="326"/>
    </location>
</feature>
<accession>A0ABP7WQQ6</accession>
<evidence type="ECO:0000313" key="2">
    <source>
        <dbReference type="EMBL" id="GAA4094553.1"/>
    </source>
</evidence>
<evidence type="ECO:0000313" key="3">
    <source>
        <dbReference type="Proteomes" id="UP001500392"/>
    </source>
</evidence>
<evidence type="ECO:0000256" key="1">
    <source>
        <dbReference type="SAM" id="SignalP"/>
    </source>
</evidence>
<name>A0ABP7WQQ6_9GAMM</name>
<keyword evidence="3" id="KW-1185">Reference proteome</keyword>
<dbReference type="RefSeq" id="WP_344934935.1">
    <property type="nucleotide sequence ID" value="NZ_BAABDM010000002.1"/>
</dbReference>
<gene>
    <name evidence="2" type="ORF">GCM10022414_18280</name>
</gene>
<evidence type="ECO:0008006" key="4">
    <source>
        <dbReference type="Google" id="ProtNLM"/>
    </source>
</evidence>
<proteinExistence type="predicted"/>
<protein>
    <recommendedName>
        <fullName evidence="4">Tetratricopeptide repeat protein</fullName>
    </recommendedName>
</protein>
<organism evidence="2 3">
    <name type="scientific">Zhongshania borealis</name>
    <dbReference type="NCBI Taxonomy" id="889488"/>
    <lineage>
        <taxon>Bacteria</taxon>
        <taxon>Pseudomonadati</taxon>
        <taxon>Pseudomonadota</taxon>
        <taxon>Gammaproteobacteria</taxon>
        <taxon>Cellvibrionales</taxon>
        <taxon>Spongiibacteraceae</taxon>
        <taxon>Zhongshania</taxon>
    </lineage>
</organism>
<keyword evidence="1" id="KW-0732">Signal</keyword>
<dbReference type="Proteomes" id="UP001500392">
    <property type="component" value="Unassembled WGS sequence"/>
</dbReference>
<feature type="signal peptide" evidence="1">
    <location>
        <begin position="1"/>
        <end position="25"/>
    </location>
</feature>
<dbReference type="EMBL" id="BAABDM010000002">
    <property type="protein sequence ID" value="GAA4094553.1"/>
    <property type="molecule type" value="Genomic_DNA"/>
</dbReference>
<comment type="caution">
    <text evidence="2">The sequence shown here is derived from an EMBL/GenBank/DDBJ whole genome shotgun (WGS) entry which is preliminary data.</text>
</comment>
<dbReference type="PROSITE" id="PS51257">
    <property type="entry name" value="PROKAR_LIPOPROTEIN"/>
    <property type="match status" value="1"/>
</dbReference>